<reference evidence="2 3" key="1">
    <citation type="submission" date="2024-01" db="EMBL/GenBank/DDBJ databases">
        <title>The genomes of 5 underutilized Papilionoideae crops provide insights into root nodulation and disease resistanc.</title>
        <authorList>
            <person name="Jiang F."/>
        </authorList>
    </citation>
    <scope>NUCLEOTIDE SEQUENCE [LARGE SCALE GENOMIC DNA]</scope>
    <source>
        <strain evidence="2">LVBAO_FW01</strain>
        <tissue evidence="2">Leaves</tissue>
    </source>
</reference>
<comment type="caution">
    <text evidence="2">The sequence shown here is derived from an EMBL/GenBank/DDBJ whole genome shotgun (WGS) entry which is preliminary data.</text>
</comment>
<feature type="signal peptide" evidence="1">
    <location>
        <begin position="1"/>
        <end position="31"/>
    </location>
</feature>
<sequence length="141" mass="15565">MRGKSWMFVCALQHWFVVSDIVVWVLKTVVGREEGGVSECGRKPDEGRGQRSIGSEVCVYYPEANNNIEQRRRRYIGSGCLACLSQLALQTSAAFNVGSNVCLFTRPALPLRPLQSLFGFNPILLLPLLLLHMKNAGARGG</sequence>
<protein>
    <recommendedName>
        <fullName evidence="4">Secreted protein</fullName>
    </recommendedName>
</protein>
<dbReference type="EMBL" id="JAYMYQ010000001">
    <property type="protein sequence ID" value="KAK7363708.1"/>
    <property type="molecule type" value="Genomic_DNA"/>
</dbReference>
<evidence type="ECO:0000313" key="3">
    <source>
        <dbReference type="Proteomes" id="UP001367508"/>
    </source>
</evidence>
<evidence type="ECO:0000256" key="1">
    <source>
        <dbReference type="SAM" id="SignalP"/>
    </source>
</evidence>
<dbReference type="AlphaFoldDB" id="A0AAN9REK5"/>
<organism evidence="2 3">
    <name type="scientific">Canavalia gladiata</name>
    <name type="common">Sword bean</name>
    <name type="synonym">Dolichos gladiatus</name>
    <dbReference type="NCBI Taxonomy" id="3824"/>
    <lineage>
        <taxon>Eukaryota</taxon>
        <taxon>Viridiplantae</taxon>
        <taxon>Streptophyta</taxon>
        <taxon>Embryophyta</taxon>
        <taxon>Tracheophyta</taxon>
        <taxon>Spermatophyta</taxon>
        <taxon>Magnoliopsida</taxon>
        <taxon>eudicotyledons</taxon>
        <taxon>Gunneridae</taxon>
        <taxon>Pentapetalae</taxon>
        <taxon>rosids</taxon>
        <taxon>fabids</taxon>
        <taxon>Fabales</taxon>
        <taxon>Fabaceae</taxon>
        <taxon>Papilionoideae</taxon>
        <taxon>50 kb inversion clade</taxon>
        <taxon>NPAAA clade</taxon>
        <taxon>indigoferoid/millettioid clade</taxon>
        <taxon>Phaseoleae</taxon>
        <taxon>Canavalia</taxon>
    </lineage>
</organism>
<accession>A0AAN9REK5</accession>
<evidence type="ECO:0008006" key="4">
    <source>
        <dbReference type="Google" id="ProtNLM"/>
    </source>
</evidence>
<name>A0AAN9REK5_CANGL</name>
<keyword evidence="1" id="KW-0732">Signal</keyword>
<dbReference type="Proteomes" id="UP001367508">
    <property type="component" value="Unassembled WGS sequence"/>
</dbReference>
<proteinExistence type="predicted"/>
<gene>
    <name evidence="2" type="ORF">VNO77_05860</name>
</gene>
<evidence type="ECO:0000313" key="2">
    <source>
        <dbReference type="EMBL" id="KAK7363708.1"/>
    </source>
</evidence>
<keyword evidence="3" id="KW-1185">Reference proteome</keyword>
<feature type="chain" id="PRO_5042948265" description="Secreted protein" evidence="1">
    <location>
        <begin position="32"/>
        <end position="141"/>
    </location>
</feature>